<dbReference type="EMBL" id="CH473997">
    <property type="protein sequence ID" value="EDL92070.1"/>
    <property type="molecule type" value="Genomic_DNA"/>
</dbReference>
<evidence type="ECO:0000313" key="3">
    <source>
        <dbReference type="Proteomes" id="UP000234681"/>
    </source>
</evidence>
<proteinExistence type="predicted"/>
<evidence type="ECO:0000313" key="2">
    <source>
        <dbReference type="EMBL" id="EDL92070.1"/>
    </source>
</evidence>
<dbReference type="Proteomes" id="UP000234681">
    <property type="component" value="Chromosome 9"/>
</dbReference>
<accession>A6JQL7</accession>
<feature type="region of interest" description="Disordered" evidence="1">
    <location>
        <begin position="1"/>
        <end position="22"/>
    </location>
</feature>
<evidence type="ECO:0000256" key="1">
    <source>
        <dbReference type="SAM" id="MobiDB-lite"/>
    </source>
</evidence>
<gene>
    <name evidence="2" type="ORF">rCG_55452</name>
</gene>
<reference evidence="2 3" key="1">
    <citation type="submission" date="2005-09" db="EMBL/GenBank/DDBJ databases">
        <authorList>
            <person name="Mural R.J."/>
            <person name="Li P.W."/>
            <person name="Adams M.D."/>
            <person name="Amanatides P.G."/>
            <person name="Baden-Tillson H."/>
            <person name="Barnstead M."/>
            <person name="Chin S.H."/>
            <person name="Dew I."/>
            <person name="Evans C.A."/>
            <person name="Ferriera S."/>
            <person name="Flanigan M."/>
            <person name="Fosler C."/>
            <person name="Glodek A."/>
            <person name="Gu Z."/>
            <person name="Holt R.A."/>
            <person name="Jennings D."/>
            <person name="Kraft C.L."/>
            <person name="Lu F."/>
            <person name="Nguyen T."/>
            <person name="Nusskern D.R."/>
            <person name="Pfannkoch C.M."/>
            <person name="Sitter C."/>
            <person name="Sutton G.G."/>
            <person name="Venter J.C."/>
            <person name="Wang Z."/>
            <person name="Woodage T."/>
            <person name="Zheng X.H."/>
            <person name="Zhong F."/>
        </authorList>
    </citation>
    <scope>NUCLEOTIDE SEQUENCE [LARGE SCALE GENOMIC DNA]</scope>
    <source>
        <strain>BN</strain>
        <strain evidence="3">Sprague-Dawley</strain>
    </source>
</reference>
<sequence>MYLHTDTQINKCNTKVRKEKKK</sequence>
<protein>
    <submittedName>
        <fullName evidence="2">RCG55452</fullName>
    </submittedName>
</protein>
<dbReference type="AlphaFoldDB" id="A6JQL7"/>
<feature type="compositionally biased region" description="Polar residues" evidence="1">
    <location>
        <begin position="1"/>
        <end position="13"/>
    </location>
</feature>
<organism evidence="2 3">
    <name type="scientific">Rattus norvegicus</name>
    <name type="common">Rat</name>
    <dbReference type="NCBI Taxonomy" id="10116"/>
    <lineage>
        <taxon>Eukaryota</taxon>
        <taxon>Metazoa</taxon>
        <taxon>Chordata</taxon>
        <taxon>Craniata</taxon>
        <taxon>Vertebrata</taxon>
        <taxon>Euteleostomi</taxon>
        <taxon>Mammalia</taxon>
        <taxon>Eutheria</taxon>
        <taxon>Euarchontoglires</taxon>
        <taxon>Glires</taxon>
        <taxon>Rodentia</taxon>
        <taxon>Myomorpha</taxon>
        <taxon>Muroidea</taxon>
        <taxon>Muridae</taxon>
        <taxon>Murinae</taxon>
        <taxon>Rattus</taxon>
    </lineage>
</organism>
<name>A6JQL7_RAT</name>
<feature type="non-terminal residue" evidence="2">
    <location>
        <position position="22"/>
    </location>
</feature>